<name>A0A423GE73_9PSED</name>
<dbReference type="EMBL" id="MOBC01000005">
    <property type="protein sequence ID" value="ROM85167.1"/>
    <property type="molecule type" value="Genomic_DNA"/>
</dbReference>
<sequence length="73" mass="8536">MEKDGERVSHWFDMNEGYGLECLVLGDGEEQRVYVVTTSPPPEYAWIHDRWPMIGRIPPDLGYQRVLNPDFPE</sequence>
<evidence type="ECO:0000313" key="2">
    <source>
        <dbReference type="Proteomes" id="UP000284049"/>
    </source>
</evidence>
<organism evidence="1 2">
    <name type="scientific">Pseudomonas brassicacearum</name>
    <dbReference type="NCBI Taxonomy" id="930166"/>
    <lineage>
        <taxon>Bacteria</taxon>
        <taxon>Pseudomonadati</taxon>
        <taxon>Pseudomonadota</taxon>
        <taxon>Gammaproteobacteria</taxon>
        <taxon>Pseudomonadales</taxon>
        <taxon>Pseudomonadaceae</taxon>
        <taxon>Pseudomonas</taxon>
    </lineage>
</organism>
<proteinExistence type="predicted"/>
<evidence type="ECO:0000313" key="1">
    <source>
        <dbReference type="EMBL" id="ROM85167.1"/>
    </source>
</evidence>
<dbReference type="Proteomes" id="UP000284049">
    <property type="component" value="Unassembled WGS sequence"/>
</dbReference>
<dbReference type="AlphaFoldDB" id="A0A423GE73"/>
<protein>
    <submittedName>
        <fullName evidence="1">Uncharacterized protein</fullName>
    </submittedName>
</protein>
<comment type="caution">
    <text evidence="1">The sequence shown here is derived from an EMBL/GenBank/DDBJ whole genome shotgun (WGS) entry which is preliminary data.</text>
</comment>
<gene>
    <name evidence="1" type="ORF">BK652_09960</name>
</gene>
<reference evidence="1 2" key="1">
    <citation type="submission" date="2016-10" db="EMBL/GenBank/DDBJ databases">
        <title>Comparative genome analysis of multiple Pseudomonas spp. focuses on biocontrol and plant growth promoting traits.</title>
        <authorList>
            <person name="Tao X.-Y."/>
            <person name="Taylor C.G."/>
        </authorList>
    </citation>
    <scope>NUCLEOTIDE SEQUENCE [LARGE SCALE GENOMIC DNA]</scope>
    <source>
        <strain evidence="1 2">Wood3</strain>
    </source>
</reference>
<dbReference type="RefSeq" id="WP_123578871.1">
    <property type="nucleotide sequence ID" value="NZ_MOBC01000005.1"/>
</dbReference>
<accession>A0A423GE73</accession>